<accession>A0ABR1R9A6</accession>
<comment type="caution">
    <text evidence="1">The sequence shown here is derived from an EMBL/GenBank/DDBJ whole genome shotgun (WGS) entry which is preliminary data.</text>
</comment>
<organism evidence="1 2">
    <name type="scientific">Apiospora marii</name>
    <dbReference type="NCBI Taxonomy" id="335849"/>
    <lineage>
        <taxon>Eukaryota</taxon>
        <taxon>Fungi</taxon>
        <taxon>Dikarya</taxon>
        <taxon>Ascomycota</taxon>
        <taxon>Pezizomycotina</taxon>
        <taxon>Sordariomycetes</taxon>
        <taxon>Xylariomycetidae</taxon>
        <taxon>Amphisphaeriales</taxon>
        <taxon>Apiosporaceae</taxon>
        <taxon>Apiospora</taxon>
    </lineage>
</organism>
<evidence type="ECO:0000313" key="1">
    <source>
        <dbReference type="EMBL" id="KAK8005832.1"/>
    </source>
</evidence>
<evidence type="ECO:0000313" key="2">
    <source>
        <dbReference type="Proteomes" id="UP001396898"/>
    </source>
</evidence>
<keyword evidence="2" id="KW-1185">Reference proteome</keyword>
<dbReference type="Proteomes" id="UP001396898">
    <property type="component" value="Unassembled WGS sequence"/>
</dbReference>
<proteinExistence type="predicted"/>
<dbReference type="EMBL" id="JAQQWI010000017">
    <property type="protein sequence ID" value="KAK8005832.1"/>
    <property type="molecule type" value="Genomic_DNA"/>
</dbReference>
<sequence length="614" mass="68620">MADHDISALIEELEDPGLTIEGMIDAIRAGSTPERMEQVVQFLCDEGWMRPVAQAGLGAAPGGDVQQQDDEAVANDADGQPRQEEELEPLGTPYTDSVRHQRHVQSVQHNVAMRDCGAILRGNGRAEIYKRLRGRRSTLTMQGGLFAAVKLLDFGFLLARAQYMLDYPVARGPTATQTREAELVVAYNSLSERGIEAIVLRFFVAHSAFVRMADLVLEMENNPDEFDLGQGQPEQIRLSKAIDMFATHEQGGLTPRRHEKWKTIRGLGERLDMLVSVYGKGILAVFPFHEIRGVMGGGDSERRFDAPMLASFLEILRLSDTHHNFLLEFSERVGEDLLRLVYEANMPANQRAQIELRLGPRLQAFVPGVLRATNPYSFPQVTKADWDAMKGDSWLANRAALPKGYRTRIGDLQCPVNSSNAIDTLKPGRFLDSDAVMSLMMCFVKGPWNFVTGPALLDRGVDVMEDLTGDRFLIPVLDSAEERLWCLLVVTPDENDNHRVNVDMYDALDEGDGPARRQRVQIFRAFAEAVFGEDRIARFGPAPYDVRVPAPCDLGMEVVMLAKAIVGSGDQPFDSRAYAARHPETSYQVLRAMFAKLLQQIVAVNWQDNNYRRD</sequence>
<gene>
    <name evidence="1" type="ORF">PG991_012129</name>
</gene>
<reference evidence="1 2" key="1">
    <citation type="submission" date="2023-01" db="EMBL/GenBank/DDBJ databases">
        <title>Analysis of 21 Apiospora genomes using comparative genomics revels a genus with tremendous synthesis potential of carbohydrate active enzymes and secondary metabolites.</title>
        <authorList>
            <person name="Sorensen T."/>
        </authorList>
    </citation>
    <scope>NUCLEOTIDE SEQUENCE [LARGE SCALE GENOMIC DNA]</scope>
    <source>
        <strain evidence="1 2">CBS 20057</strain>
    </source>
</reference>
<protein>
    <submittedName>
        <fullName evidence="1">Uncharacterized protein</fullName>
    </submittedName>
</protein>
<name>A0ABR1R9A6_9PEZI</name>